<keyword evidence="3" id="KW-0862">Zinc</keyword>
<feature type="coiled-coil region" evidence="4">
    <location>
        <begin position="283"/>
        <end position="310"/>
    </location>
</feature>
<evidence type="ECO:0000256" key="1">
    <source>
        <dbReference type="ARBA" id="ARBA00006153"/>
    </source>
</evidence>
<feature type="domain" description="Peptidase M20 dimerisation" evidence="5">
    <location>
        <begin position="206"/>
        <end position="306"/>
    </location>
</feature>
<dbReference type="SUPFAM" id="SSF55031">
    <property type="entry name" value="Bacterial exopeptidase dimerisation domain"/>
    <property type="match status" value="1"/>
</dbReference>
<dbReference type="NCBIfam" id="NF006771">
    <property type="entry name" value="PRK09290.1-5"/>
    <property type="match status" value="1"/>
</dbReference>
<feature type="binding site" evidence="3">
    <location>
        <position position="78"/>
    </location>
    <ligand>
        <name>Zn(2+)</name>
        <dbReference type="ChEBI" id="CHEBI:29105"/>
        <label>1</label>
    </ligand>
</feature>
<dbReference type="AlphaFoldDB" id="A0A2N3LGA6"/>
<sequence>MVNSNRLWSRIHELSSIGQTPDNGVTRFSYTDVEHEANEQVKKYMEEAGLEVTFDAVGNVIGTLPGSKDLPAILLGSHLDTVPNGGKFDGSLGVLTAIEVVQSLQEQNIHLNHPVKVIAFKDEEGSRFGFGMIGSLAVAGNLQKEDLQRKDANGVSLHDAMIKQGYSPENILEARMDDVKLYLELHIEQGKVLEKENVPVGVVTGIAGPLWLKFSLIGQAEHAGATPMNQRKDPLVAASLIISETEKLAKKYENAVATVGTISLAPGGVNVIPGSVEFTIDIRDVKEELRDQLEKEIKDYAATITAEREIDLSIEDLQRVAPVLCSNEIQNTIKESIADQGYPVISLPSGAGHDGMQFKDRFPVGMIFVRSQHGISHNPQEFTTKEDAKAGAETMLKTVCKLDKE</sequence>
<dbReference type="CDD" id="cd03884">
    <property type="entry name" value="M20_bAS"/>
    <property type="match status" value="1"/>
</dbReference>
<dbReference type="GO" id="GO:0046872">
    <property type="term" value="F:metal ion binding"/>
    <property type="evidence" value="ECO:0007669"/>
    <property type="project" value="UniProtKB-KW"/>
</dbReference>
<feature type="binding site" evidence="3">
    <location>
        <position position="377"/>
    </location>
    <ligand>
        <name>Zn(2+)</name>
        <dbReference type="ChEBI" id="CHEBI:29105"/>
        <label>2</label>
    </ligand>
</feature>
<dbReference type="RefSeq" id="WP_101355582.1">
    <property type="nucleotide sequence ID" value="NZ_PIQO01000016.1"/>
</dbReference>
<dbReference type="PANTHER" id="PTHR32494">
    <property type="entry name" value="ALLANTOATE DEIMINASE-RELATED"/>
    <property type="match status" value="1"/>
</dbReference>
<dbReference type="GO" id="GO:0016813">
    <property type="term" value="F:hydrolase activity, acting on carbon-nitrogen (but not peptide) bonds, in linear amidines"/>
    <property type="evidence" value="ECO:0007669"/>
    <property type="project" value="InterPro"/>
</dbReference>
<dbReference type="Proteomes" id="UP000233440">
    <property type="component" value="Unassembled WGS sequence"/>
</dbReference>
<dbReference type="Gene3D" id="3.40.630.10">
    <property type="entry name" value="Zn peptidases"/>
    <property type="match status" value="1"/>
</dbReference>
<dbReference type="InterPro" id="IPR002933">
    <property type="entry name" value="Peptidase_M20"/>
</dbReference>
<dbReference type="InterPro" id="IPR001261">
    <property type="entry name" value="ArgE/DapE_CS"/>
</dbReference>
<feature type="binding site" evidence="3">
    <location>
        <position position="124"/>
    </location>
    <ligand>
        <name>Zn(2+)</name>
        <dbReference type="ChEBI" id="CHEBI:29105"/>
        <label>2</label>
    </ligand>
</feature>
<gene>
    <name evidence="6" type="ORF">CWO92_17900</name>
</gene>
<dbReference type="PROSITE" id="PS00758">
    <property type="entry name" value="ARGE_DAPE_CPG2_1"/>
    <property type="match status" value="1"/>
</dbReference>
<name>A0A2N3LGA6_9BACI</name>
<evidence type="ECO:0000313" key="7">
    <source>
        <dbReference type="Proteomes" id="UP000233440"/>
    </source>
</evidence>
<dbReference type="InterPro" id="IPR010158">
    <property type="entry name" value="Amidase_Cbmase"/>
</dbReference>
<dbReference type="EMBL" id="PIQO01000016">
    <property type="protein sequence ID" value="PKR83662.1"/>
    <property type="molecule type" value="Genomic_DNA"/>
</dbReference>
<reference evidence="6 7" key="1">
    <citation type="submission" date="2017-11" db="EMBL/GenBank/DDBJ databases">
        <title>Bacillus camelliae sp. nov., isolated from pu'er tea.</title>
        <authorList>
            <person name="Niu L."/>
        </authorList>
    </citation>
    <scope>NUCLEOTIDE SEQUENCE [LARGE SCALE GENOMIC DNA]</scope>
    <source>
        <strain evidence="6 7">7578-1</strain>
    </source>
</reference>
<feature type="binding site" evidence="3">
    <location>
        <position position="89"/>
    </location>
    <ligand>
        <name>Zn(2+)</name>
        <dbReference type="ChEBI" id="CHEBI:29105"/>
        <label>1</label>
    </ligand>
</feature>
<evidence type="ECO:0000256" key="3">
    <source>
        <dbReference type="PIRSR" id="PIRSR001235-1"/>
    </source>
</evidence>
<dbReference type="InterPro" id="IPR036264">
    <property type="entry name" value="Bact_exopeptidase_dim_dom"/>
</dbReference>
<accession>A0A2N3LGA6</accession>
<dbReference type="PIRSF" id="PIRSF001235">
    <property type="entry name" value="Amidase_carbamoylase"/>
    <property type="match status" value="1"/>
</dbReference>
<comment type="cofactor">
    <cofactor evidence="3">
        <name>Zn(2+)</name>
        <dbReference type="ChEBI" id="CHEBI:29105"/>
    </cofactor>
    <text evidence="3">Binds 2 Zn(2+) ions per subunit.</text>
</comment>
<evidence type="ECO:0000256" key="2">
    <source>
        <dbReference type="ARBA" id="ARBA00022801"/>
    </source>
</evidence>
<evidence type="ECO:0000313" key="6">
    <source>
        <dbReference type="EMBL" id="PKR83662.1"/>
    </source>
</evidence>
<evidence type="ECO:0000259" key="5">
    <source>
        <dbReference type="Pfam" id="PF07687"/>
    </source>
</evidence>
<feature type="binding site" evidence="3">
    <location>
        <position position="89"/>
    </location>
    <ligand>
        <name>Zn(2+)</name>
        <dbReference type="ChEBI" id="CHEBI:29105"/>
        <label>2</label>
    </ligand>
</feature>
<comment type="similarity">
    <text evidence="1">Belongs to the peptidase M20 family.</text>
</comment>
<keyword evidence="4" id="KW-0175">Coiled coil</keyword>
<dbReference type="PANTHER" id="PTHR32494:SF5">
    <property type="entry name" value="ALLANTOATE AMIDOHYDROLASE"/>
    <property type="match status" value="1"/>
</dbReference>
<keyword evidence="3" id="KW-0479">Metal-binding</keyword>
<feature type="binding site" evidence="3">
    <location>
        <position position="186"/>
    </location>
    <ligand>
        <name>Zn(2+)</name>
        <dbReference type="ChEBI" id="CHEBI:29105"/>
        <label>1</label>
    </ligand>
</feature>
<keyword evidence="2 6" id="KW-0378">Hydrolase</keyword>
<dbReference type="Pfam" id="PF01546">
    <property type="entry name" value="Peptidase_M20"/>
    <property type="match status" value="1"/>
</dbReference>
<comment type="caution">
    <text evidence="6">The sequence shown here is derived from an EMBL/GenBank/DDBJ whole genome shotgun (WGS) entry which is preliminary data.</text>
</comment>
<dbReference type="InterPro" id="IPR011650">
    <property type="entry name" value="Peptidase_M20_dimer"/>
</dbReference>
<dbReference type="OrthoDB" id="9808195at2"/>
<keyword evidence="7" id="KW-1185">Reference proteome</keyword>
<dbReference type="SUPFAM" id="SSF53187">
    <property type="entry name" value="Zn-dependent exopeptidases"/>
    <property type="match status" value="1"/>
</dbReference>
<proteinExistence type="inferred from homology"/>
<dbReference type="Pfam" id="PF07687">
    <property type="entry name" value="M20_dimer"/>
    <property type="match status" value="1"/>
</dbReference>
<evidence type="ECO:0000256" key="4">
    <source>
        <dbReference type="SAM" id="Coils"/>
    </source>
</evidence>
<dbReference type="NCBIfam" id="TIGR01879">
    <property type="entry name" value="hydantase"/>
    <property type="match status" value="1"/>
</dbReference>
<organism evidence="6 7">
    <name type="scientific">Heyndrickxia camelliae</name>
    <dbReference type="NCBI Taxonomy" id="1707093"/>
    <lineage>
        <taxon>Bacteria</taxon>
        <taxon>Bacillati</taxon>
        <taxon>Bacillota</taxon>
        <taxon>Bacilli</taxon>
        <taxon>Bacillales</taxon>
        <taxon>Bacillaceae</taxon>
        <taxon>Heyndrickxia</taxon>
    </lineage>
</organism>
<dbReference type="Gene3D" id="3.30.70.360">
    <property type="match status" value="1"/>
</dbReference>
<protein>
    <submittedName>
        <fullName evidence="6">Zn-dependent hydrolase</fullName>
    </submittedName>
</protein>